<keyword evidence="2" id="KW-0472">Membrane</keyword>
<accession>A0A4P6EKQ6</accession>
<organism evidence="3 4">
    <name type="scientific">Xylanimonas allomyrinae</name>
    <dbReference type="NCBI Taxonomy" id="2509459"/>
    <lineage>
        <taxon>Bacteria</taxon>
        <taxon>Bacillati</taxon>
        <taxon>Actinomycetota</taxon>
        <taxon>Actinomycetes</taxon>
        <taxon>Micrococcales</taxon>
        <taxon>Promicromonosporaceae</taxon>
        <taxon>Xylanimonas</taxon>
    </lineage>
</organism>
<dbReference type="Proteomes" id="UP000291758">
    <property type="component" value="Chromosome"/>
</dbReference>
<evidence type="ECO:0000256" key="2">
    <source>
        <dbReference type="SAM" id="Phobius"/>
    </source>
</evidence>
<feature type="region of interest" description="Disordered" evidence="1">
    <location>
        <begin position="281"/>
        <end position="357"/>
    </location>
</feature>
<dbReference type="EMBL" id="CP035495">
    <property type="protein sequence ID" value="QAY62995.1"/>
    <property type="molecule type" value="Genomic_DNA"/>
</dbReference>
<keyword evidence="2" id="KW-0812">Transmembrane</keyword>
<dbReference type="OrthoDB" id="3173594at2"/>
<gene>
    <name evidence="3" type="ORF">ET495_06780</name>
</gene>
<keyword evidence="4" id="KW-1185">Reference proteome</keyword>
<dbReference type="KEGG" id="xyl:ET495_06780"/>
<keyword evidence="2" id="KW-1133">Transmembrane helix</keyword>
<feature type="compositionally biased region" description="Low complexity" evidence="1">
    <location>
        <begin position="281"/>
        <end position="320"/>
    </location>
</feature>
<proteinExistence type="predicted"/>
<feature type="transmembrane region" description="Helical" evidence="2">
    <location>
        <begin position="36"/>
        <end position="56"/>
    </location>
</feature>
<protein>
    <recommendedName>
        <fullName evidence="5">Colicin transporter</fullName>
    </recommendedName>
</protein>
<sequence>MTDRKPETQEQLMTDTTTEVVAVATPDTHNNTKRNAIIAAIVVAVLALGAVGTIAYNKIHTQHKIDAVAASVVDVANQTRATQKTIRADLDTAKKTEATVEHSIADTVKAADLAFEIEKSTKALDIVIVPVEDGSTLEEAQAILADAKKTLADINSRDTKLKAANEAALASHQQLLLDNATTASDAAKTALDSVIASATQTLAGTDGQVADNATRQGLQAAIDTANALSGAAVDGTSVDALTKAAADFAATQQALEGAVATVNDSVEAKKTADAEAARIAAEQKAAAQNKAQSSSSSTGSSNGSSSSSGGSSKGSSRSSSVKPSEPNTPKTTPKITPPPHNGYDDGVDGCGMECVRM</sequence>
<name>A0A4P6EKQ6_9MICO</name>
<dbReference type="AlphaFoldDB" id="A0A4P6EKQ6"/>
<reference evidence="3 4" key="1">
    <citation type="submission" date="2019-01" db="EMBL/GenBank/DDBJ databases">
        <title>Genome sequencing of strain 2JSPR-7.</title>
        <authorList>
            <person name="Heo J."/>
            <person name="Kim S.-J."/>
            <person name="Kim J.-S."/>
            <person name="Hong S.-B."/>
            <person name="Kwon S.-W."/>
        </authorList>
    </citation>
    <scope>NUCLEOTIDE SEQUENCE [LARGE SCALE GENOMIC DNA]</scope>
    <source>
        <strain evidence="3 4">2JSPR-7</strain>
    </source>
</reference>
<evidence type="ECO:0000313" key="3">
    <source>
        <dbReference type="EMBL" id="QAY62995.1"/>
    </source>
</evidence>
<evidence type="ECO:0000313" key="4">
    <source>
        <dbReference type="Proteomes" id="UP000291758"/>
    </source>
</evidence>
<evidence type="ECO:0000256" key="1">
    <source>
        <dbReference type="SAM" id="MobiDB-lite"/>
    </source>
</evidence>
<evidence type="ECO:0008006" key="5">
    <source>
        <dbReference type="Google" id="ProtNLM"/>
    </source>
</evidence>